<dbReference type="SUPFAM" id="SSF54001">
    <property type="entry name" value="Cysteine proteinases"/>
    <property type="match status" value="1"/>
</dbReference>
<evidence type="ECO:0000256" key="3">
    <source>
        <dbReference type="ARBA" id="ARBA00022801"/>
    </source>
</evidence>
<proteinExistence type="inferred from homology"/>
<evidence type="ECO:0000256" key="1">
    <source>
        <dbReference type="ARBA" id="ARBA00008455"/>
    </source>
</evidence>
<feature type="domain" description="Peptidase C1A papain C-terminal" evidence="6">
    <location>
        <begin position="86"/>
        <end position="256"/>
    </location>
</feature>
<dbReference type="PROSITE" id="PS00139">
    <property type="entry name" value="THIOL_PROTEASE_CYS"/>
    <property type="match status" value="1"/>
</dbReference>
<dbReference type="GO" id="GO:0008234">
    <property type="term" value="F:cysteine-type peptidase activity"/>
    <property type="evidence" value="ECO:0007669"/>
    <property type="project" value="UniProtKB-KW"/>
</dbReference>
<reference evidence="7 8" key="1">
    <citation type="submission" date="2015-03" db="EMBL/GenBank/DDBJ databases">
        <title>Draft genome of the nematode, Opisthorchis viverrini.</title>
        <authorList>
            <person name="Mitreva M."/>
        </authorList>
    </citation>
    <scope>NUCLEOTIDE SEQUENCE [LARGE SCALE GENOMIC DNA]</scope>
    <source>
        <strain evidence="7">Khon Kaen</strain>
    </source>
</reference>
<name>A0A1S8XAA9_OPIVI</name>
<dbReference type="InterPro" id="IPR013128">
    <property type="entry name" value="Peptidase_C1A"/>
</dbReference>
<gene>
    <name evidence="7" type="ORF">X801_00438</name>
</gene>
<evidence type="ECO:0000256" key="4">
    <source>
        <dbReference type="ARBA" id="ARBA00022807"/>
    </source>
</evidence>
<keyword evidence="5" id="KW-0732">Signal</keyword>
<keyword evidence="4" id="KW-0788">Thiol protease</keyword>
<accession>A0A1S8XAA9</accession>
<evidence type="ECO:0000313" key="7">
    <source>
        <dbReference type="EMBL" id="OON23645.1"/>
    </source>
</evidence>
<dbReference type="SMART" id="SM00645">
    <property type="entry name" value="Pept_C1"/>
    <property type="match status" value="1"/>
</dbReference>
<dbReference type="Pfam" id="PF00112">
    <property type="entry name" value="Peptidase_C1"/>
    <property type="match status" value="1"/>
</dbReference>
<dbReference type="GO" id="GO:0006508">
    <property type="term" value="P:proteolysis"/>
    <property type="evidence" value="ECO:0007669"/>
    <property type="project" value="UniProtKB-KW"/>
</dbReference>
<feature type="chain" id="PRO_5018523052" evidence="5">
    <location>
        <begin position="23"/>
        <end position="256"/>
    </location>
</feature>
<evidence type="ECO:0000313" key="8">
    <source>
        <dbReference type="Proteomes" id="UP000243686"/>
    </source>
</evidence>
<evidence type="ECO:0000256" key="5">
    <source>
        <dbReference type="SAM" id="SignalP"/>
    </source>
</evidence>
<dbReference type="InterPro" id="IPR000668">
    <property type="entry name" value="Peptidase_C1A_C"/>
</dbReference>
<dbReference type="Gene3D" id="3.90.70.10">
    <property type="entry name" value="Cysteine proteinases"/>
    <property type="match status" value="1"/>
</dbReference>
<organism evidence="7 8">
    <name type="scientific">Opisthorchis viverrini</name>
    <name type="common">Southeast Asian liver fluke</name>
    <dbReference type="NCBI Taxonomy" id="6198"/>
    <lineage>
        <taxon>Eukaryota</taxon>
        <taxon>Metazoa</taxon>
        <taxon>Spiralia</taxon>
        <taxon>Lophotrochozoa</taxon>
        <taxon>Platyhelminthes</taxon>
        <taxon>Trematoda</taxon>
        <taxon>Digenea</taxon>
        <taxon>Opisthorchiida</taxon>
        <taxon>Opisthorchiata</taxon>
        <taxon>Opisthorchiidae</taxon>
        <taxon>Opisthorchis</taxon>
    </lineage>
</organism>
<dbReference type="Proteomes" id="UP000243686">
    <property type="component" value="Unassembled WGS sequence"/>
</dbReference>
<dbReference type="EMBL" id="KV891511">
    <property type="protein sequence ID" value="OON23645.1"/>
    <property type="molecule type" value="Genomic_DNA"/>
</dbReference>
<protein>
    <submittedName>
        <fullName evidence="7">Papain family cysteine protease</fullName>
    </submittedName>
</protein>
<evidence type="ECO:0000256" key="2">
    <source>
        <dbReference type="ARBA" id="ARBA00022670"/>
    </source>
</evidence>
<dbReference type="AlphaFoldDB" id="A0A1S8XAA9"/>
<evidence type="ECO:0000259" key="6">
    <source>
        <dbReference type="SMART" id="SM00645"/>
    </source>
</evidence>
<dbReference type="PANTHER" id="PTHR12411">
    <property type="entry name" value="CYSTEINE PROTEASE FAMILY C1-RELATED"/>
    <property type="match status" value="1"/>
</dbReference>
<dbReference type="InterPro" id="IPR000169">
    <property type="entry name" value="Pept_cys_AS"/>
</dbReference>
<comment type="similarity">
    <text evidence="1">Belongs to the peptidase C1 family.</text>
</comment>
<keyword evidence="2 7" id="KW-0645">Protease</keyword>
<keyword evidence="8" id="KW-1185">Reference proteome</keyword>
<dbReference type="InterPro" id="IPR038765">
    <property type="entry name" value="Papain-like_cys_pep_sf"/>
</dbReference>
<sequence length="256" mass="28498">MLPSFVLYGLLFFVYSFQGTHCEQLESVGVREYVHPTTGARWISGRYPKPFASASQLHHFGAIREPVEQRAQRSTVRHENFDSKLIPRNFDARTKWPHCSSISEIRDQSSCGSCWAFGAVEAMSDRLCIHSNGAFNKSLSAVDLLSCCEDCGYGCDGGIPSRAWDFWKTDGIVTGGSKEEPGGCRSYPFSKCEHHGRGHYPPCPRDLYPTPGCVKHCDTPKIDYTMDKTRGGNQSSRAHSGKTALSHFTYVGTQKQ</sequence>
<keyword evidence="3" id="KW-0378">Hydrolase</keyword>
<dbReference type="SMR" id="A0A1S8XAA9"/>
<feature type="signal peptide" evidence="5">
    <location>
        <begin position="1"/>
        <end position="22"/>
    </location>
</feature>